<name>A0ABT8MYK9_9BACL</name>
<dbReference type="PROSITE" id="PS51094">
    <property type="entry name" value="PTS_EIIA_TYPE_2"/>
    <property type="match status" value="1"/>
</dbReference>
<keyword evidence="2" id="KW-0762">Sugar transport</keyword>
<accession>A0ABT8MYK9</accession>
<comment type="caution">
    <text evidence="2">The sequence shown here is derived from an EMBL/GenBank/DDBJ whole genome shotgun (WGS) entry which is preliminary data.</text>
</comment>
<dbReference type="RefSeq" id="WP_301722617.1">
    <property type="nucleotide sequence ID" value="NZ_JAUJWV010000001.1"/>
</dbReference>
<dbReference type="Proteomes" id="UP001172055">
    <property type="component" value="Unassembled WGS sequence"/>
</dbReference>
<evidence type="ECO:0000313" key="3">
    <source>
        <dbReference type="Proteomes" id="UP001172055"/>
    </source>
</evidence>
<dbReference type="InterPro" id="IPR051541">
    <property type="entry name" value="PTS_SugarTrans_NitroReg"/>
</dbReference>
<protein>
    <submittedName>
        <fullName evidence="2">PTS sugar transporter subunit IIA</fullName>
    </submittedName>
</protein>
<dbReference type="InterPro" id="IPR016152">
    <property type="entry name" value="PTrfase/Anion_transptr"/>
</dbReference>
<dbReference type="InterPro" id="IPR002178">
    <property type="entry name" value="PTS_EIIA_type-2_dom"/>
</dbReference>
<dbReference type="Gene3D" id="3.40.930.10">
    <property type="entry name" value="Mannitol-specific EII, Chain A"/>
    <property type="match status" value="1"/>
</dbReference>
<dbReference type="SUPFAM" id="SSF55804">
    <property type="entry name" value="Phoshotransferase/anion transport protein"/>
    <property type="match status" value="1"/>
</dbReference>
<evidence type="ECO:0000313" key="2">
    <source>
        <dbReference type="EMBL" id="MDN7240714.1"/>
    </source>
</evidence>
<dbReference type="PANTHER" id="PTHR47738">
    <property type="entry name" value="PTS SYSTEM FRUCTOSE-LIKE EIIA COMPONENT-RELATED"/>
    <property type="match status" value="1"/>
</dbReference>
<sequence>MKIDKELVEIGLEANSKEEVLRILGNRLVKAGFVKEGYIESVLSREKNFPTGLPTVPFGVAIPHTDGDMVHVSKIAFASLKKPVKFFAMGRNDELIDVKMVFMLALKSPTDQLDMLQKLVGHFQSPDTVAKLAEVKDVEALNELVADKE</sequence>
<keyword evidence="2" id="KW-0813">Transport</keyword>
<dbReference type="Pfam" id="PF00359">
    <property type="entry name" value="PTS_EIIA_2"/>
    <property type="match status" value="1"/>
</dbReference>
<proteinExistence type="predicted"/>
<dbReference type="CDD" id="cd00211">
    <property type="entry name" value="PTS_IIA_fru"/>
    <property type="match status" value="1"/>
</dbReference>
<keyword evidence="3" id="KW-1185">Reference proteome</keyword>
<reference evidence="2 3" key="1">
    <citation type="submission" date="2023-06" db="EMBL/GenBank/DDBJ databases">
        <title>Novel species in genus Planococcus.</title>
        <authorList>
            <person name="Ning S."/>
        </authorList>
    </citation>
    <scope>NUCLEOTIDE SEQUENCE [LARGE SCALE GENOMIC DNA]</scope>
    <source>
        <strain evidence="2 3">N028</strain>
    </source>
</reference>
<gene>
    <name evidence="2" type="ORF">QWY14_02885</name>
</gene>
<dbReference type="PANTHER" id="PTHR47738:SF3">
    <property type="entry name" value="PHOSPHOTRANSFERASE SYSTEM MANNITOL_FRUCTOSE-SPECIFIC IIA DOMAIN CONTAINING PROTEIN"/>
    <property type="match status" value="1"/>
</dbReference>
<feature type="domain" description="PTS EIIA type-2" evidence="1">
    <location>
        <begin position="1"/>
        <end position="148"/>
    </location>
</feature>
<organism evidence="2 3">
    <name type="scientific">Planococcus shixiaomingii</name>
    <dbReference type="NCBI Taxonomy" id="3058393"/>
    <lineage>
        <taxon>Bacteria</taxon>
        <taxon>Bacillati</taxon>
        <taxon>Bacillota</taxon>
        <taxon>Bacilli</taxon>
        <taxon>Bacillales</taxon>
        <taxon>Caryophanaceae</taxon>
        <taxon>Planococcus</taxon>
    </lineage>
</organism>
<evidence type="ECO:0000259" key="1">
    <source>
        <dbReference type="PROSITE" id="PS51094"/>
    </source>
</evidence>
<dbReference type="EMBL" id="JAUJWV010000001">
    <property type="protein sequence ID" value="MDN7240714.1"/>
    <property type="molecule type" value="Genomic_DNA"/>
</dbReference>